<dbReference type="Pfam" id="PF12971">
    <property type="entry name" value="NAGLU_N"/>
    <property type="match status" value="1"/>
</dbReference>
<sequence>MANEKSDEEILAAARSVIERTIGARSKSISLLLIPSVNRKDAYLIEAKKGKLSISGSSVTAITYAFRTYLQKACHSMVTWNGKHLNLPQTWPDYAEEKITSPYQYRYFLNVVTFGYTTPYWNWKRWEQELDWMALHGVNMPLATVASEAIAARVWKKLGLSDAQIAEFFTGPAHLPWHRMGNLNKWDGPIPLSWHLDQLQLQHRILKRMHELGMHPIAPAFAGFVPEGFQNLHPDVEVKRLTWGGFPQEYNAFVLAPNTKYFEQIGKLFIQEWEAEFGKNEFYLSDSFNEMDVPVPKNDTAAKYKLLADYGASIYKSIAAGNPDAVWVTQGWTFGYQHKFWDTETLKAMLKNVPDDKMIIVDLANEFPKYVWHIEQTWKTQQGYHDKKWIYSYVPNFGGKTTYTGDLSLYASGSAEALKSPYAKTLIGFGSAPEGIENNEVIYELLADLGWTNNSIDLDQWLAAYSSARYGAYPQSLKESWNLLRSSVYGSFSSYPRFTWQTVLPDQKRKTALNTSPAFLQAVKTFLQSADQLKSSQLYRADAIELAALYLSIKADDHYKLALRADTLQQREQRDDELAKAVNLLTVVDRLLQSHPTDRLEPWVEAARAHGTNVKQKDYYESNAKRLITTWGAAQSDYAARMWSGLIKDYYIPRMKLQLSDKRNALREWEERWIKTPWRNTTKAYADPLRVAIEMVNQN</sequence>
<dbReference type="EMBL" id="CP042433">
    <property type="protein sequence ID" value="QEC58504.1"/>
    <property type="molecule type" value="Genomic_DNA"/>
</dbReference>
<gene>
    <name evidence="5" type="ORF">FSB75_10425</name>
</gene>
<feature type="domain" description="Alpha-N-acetylglucosaminidase C-terminal" evidence="4">
    <location>
        <begin position="461"/>
        <end position="671"/>
    </location>
</feature>
<accession>A0A5B8UPD7</accession>
<dbReference type="InterPro" id="IPR029018">
    <property type="entry name" value="Hex-like_dom2"/>
</dbReference>
<dbReference type="InterPro" id="IPR024732">
    <property type="entry name" value="NAGLU_C"/>
</dbReference>
<protein>
    <submittedName>
        <fullName evidence="5">Alpha-N-acetylglucosaminidase</fullName>
    </submittedName>
</protein>
<dbReference type="Gene3D" id="3.30.379.10">
    <property type="entry name" value="Chitobiase/beta-hexosaminidase domain 2-like"/>
    <property type="match status" value="1"/>
</dbReference>
<dbReference type="Gene3D" id="1.20.120.670">
    <property type="entry name" value="N-acetyl-b-d-glucoasminidase"/>
    <property type="match status" value="1"/>
</dbReference>
<keyword evidence="6" id="KW-1185">Reference proteome</keyword>
<dbReference type="PANTHER" id="PTHR12872:SF1">
    <property type="entry name" value="ALPHA-N-ACETYLGLUCOSAMINIDASE"/>
    <property type="match status" value="1"/>
</dbReference>
<dbReference type="GO" id="GO:0016787">
    <property type="term" value="F:hydrolase activity"/>
    <property type="evidence" value="ECO:0007669"/>
    <property type="project" value="UniProtKB-KW"/>
</dbReference>
<dbReference type="Pfam" id="PF05089">
    <property type="entry name" value="NAGLU"/>
    <property type="match status" value="1"/>
</dbReference>
<evidence type="ECO:0000256" key="1">
    <source>
        <dbReference type="ARBA" id="ARBA00022801"/>
    </source>
</evidence>
<organism evidence="5 6">
    <name type="scientific">Flavisolibacter ginsenosidimutans</name>
    <dbReference type="NCBI Taxonomy" id="661481"/>
    <lineage>
        <taxon>Bacteria</taxon>
        <taxon>Pseudomonadati</taxon>
        <taxon>Bacteroidota</taxon>
        <taxon>Chitinophagia</taxon>
        <taxon>Chitinophagales</taxon>
        <taxon>Chitinophagaceae</taxon>
        <taxon>Flavisolibacter</taxon>
    </lineage>
</organism>
<evidence type="ECO:0000313" key="5">
    <source>
        <dbReference type="EMBL" id="QEC58504.1"/>
    </source>
</evidence>
<dbReference type="AlphaFoldDB" id="A0A5B8UPD7"/>
<evidence type="ECO:0000259" key="4">
    <source>
        <dbReference type="Pfam" id="PF12972"/>
    </source>
</evidence>
<feature type="domain" description="Alpha-N-acetylglucosaminidase N-terminal" evidence="3">
    <location>
        <begin position="12"/>
        <end position="92"/>
    </location>
</feature>
<keyword evidence="1" id="KW-0378">Hydrolase</keyword>
<dbReference type="GO" id="GO:0005975">
    <property type="term" value="P:carbohydrate metabolic process"/>
    <property type="evidence" value="ECO:0007669"/>
    <property type="project" value="UniProtKB-ARBA"/>
</dbReference>
<dbReference type="Proteomes" id="UP000321204">
    <property type="component" value="Chromosome"/>
</dbReference>
<dbReference type="Gene3D" id="3.20.20.80">
    <property type="entry name" value="Glycosidases"/>
    <property type="match status" value="1"/>
</dbReference>
<dbReference type="InterPro" id="IPR024733">
    <property type="entry name" value="NAGLU_tim-barrel"/>
</dbReference>
<evidence type="ECO:0000259" key="3">
    <source>
        <dbReference type="Pfam" id="PF12971"/>
    </source>
</evidence>
<evidence type="ECO:0000259" key="2">
    <source>
        <dbReference type="Pfam" id="PF05089"/>
    </source>
</evidence>
<dbReference type="Pfam" id="PF12972">
    <property type="entry name" value="NAGLU_C"/>
    <property type="match status" value="1"/>
</dbReference>
<name>A0A5B8UPD7_9BACT</name>
<evidence type="ECO:0000313" key="6">
    <source>
        <dbReference type="Proteomes" id="UP000321204"/>
    </source>
</evidence>
<dbReference type="InterPro" id="IPR024240">
    <property type="entry name" value="NAGLU_N"/>
</dbReference>
<dbReference type="KEGG" id="fgg:FSB75_10425"/>
<reference evidence="5 6" key="1">
    <citation type="journal article" date="2015" name="Int. J. Syst. Evol. Microbiol.">
        <title>Flavisolibacter ginsenosidimutans sp. nov., with ginsenoside-converting activity isolated from soil used for cultivating ginseng.</title>
        <authorList>
            <person name="Zhao Y."/>
            <person name="Liu Q."/>
            <person name="Kang M.S."/>
            <person name="Jin F."/>
            <person name="Yu H."/>
            <person name="Im W.T."/>
        </authorList>
    </citation>
    <scope>NUCLEOTIDE SEQUENCE [LARGE SCALE GENOMIC DNA]</scope>
    <source>
        <strain evidence="5 6">Gsoil 636</strain>
    </source>
</reference>
<dbReference type="PANTHER" id="PTHR12872">
    <property type="entry name" value="ALPHA-N-ACETYLGLUCOSAMINIDASE"/>
    <property type="match status" value="1"/>
</dbReference>
<feature type="domain" description="Alpha-N-acetylglucosaminidase tim-barrel" evidence="2">
    <location>
        <begin position="106"/>
        <end position="452"/>
    </location>
</feature>
<proteinExistence type="predicted"/>
<dbReference type="InterPro" id="IPR007781">
    <property type="entry name" value="NAGLU"/>
</dbReference>
<dbReference type="OrthoDB" id="179563at2"/>